<keyword evidence="5" id="KW-0539">Nucleus</keyword>
<dbReference type="InterPro" id="IPR050913">
    <property type="entry name" value="AP2/ERF_ERF"/>
</dbReference>
<protein>
    <recommendedName>
        <fullName evidence="8">AP2/ERF domain-containing protein</fullName>
    </recommendedName>
</protein>
<evidence type="ECO:0000313" key="9">
    <source>
        <dbReference type="EMBL" id="KAJ4972882.1"/>
    </source>
</evidence>
<evidence type="ECO:0000256" key="2">
    <source>
        <dbReference type="ARBA" id="ARBA00023015"/>
    </source>
</evidence>
<dbReference type="GO" id="GO:0005634">
    <property type="term" value="C:nucleus"/>
    <property type="evidence" value="ECO:0007669"/>
    <property type="project" value="UniProtKB-SubCell"/>
</dbReference>
<feature type="compositionally biased region" description="Basic and acidic residues" evidence="6">
    <location>
        <begin position="152"/>
        <end position="164"/>
    </location>
</feature>
<feature type="region of interest" description="Disordered" evidence="6">
    <location>
        <begin position="144"/>
        <end position="167"/>
    </location>
</feature>
<keyword evidence="10" id="KW-1185">Reference proteome</keyword>
<feature type="domain" description="AP2/ERF" evidence="8">
    <location>
        <begin position="227"/>
        <end position="285"/>
    </location>
</feature>
<gene>
    <name evidence="9" type="ORF">NE237_006056</name>
</gene>
<dbReference type="Proteomes" id="UP001141806">
    <property type="component" value="Unassembled WGS sequence"/>
</dbReference>
<accession>A0A9Q0QV28</accession>
<dbReference type="CDD" id="cd00018">
    <property type="entry name" value="AP2"/>
    <property type="match status" value="1"/>
</dbReference>
<evidence type="ECO:0000313" key="10">
    <source>
        <dbReference type="Proteomes" id="UP001141806"/>
    </source>
</evidence>
<feature type="compositionally biased region" description="Basic residues" evidence="6">
    <location>
        <begin position="213"/>
        <end position="222"/>
    </location>
</feature>
<dbReference type="GO" id="GO:0003677">
    <property type="term" value="F:DNA binding"/>
    <property type="evidence" value="ECO:0007669"/>
    <property type="project" value="UniProtKB-KW"/>
</dbReference>
<sequence length="503" mass="57676">MSEVKEISNRERRTIEVLFLRWKSEERREIFTVPSYFLLLFLLLLTLHETLPPLVEEARGVAKGFNAIEIKTDFFWSRMLWGFSYKLVFTSFLGFFLDTSETVFRREILEMTGRERKLLNQDKVSKQIENKTMRKIRIICYDPDATDSSSSEDERTRTSSDNRNDMSGLKRRLVQEIRVPFSSCGSSSYEIENSSQDSNYGAKNPSSRITKNPSRKVLKRNPRSSSKYRGVRQRRWGKWAAEIRDPLRGVRVWLGTYETAEEAARAYEDAAKRLELESISVSNKSNNVLFAQKTRKINAVYNSSVVGSLSQSQCQPCISEDSEILFSHSSPSSVLDISTSVSNVVDCPTTEDDYHSKRIMEPPVHHQLQYQDTPDNKKDSLTAITGQETMDLDFDSFLIQDLQAFGDFSDFGDFPLFGFEHDAPKDLTNFDFDLDAEALAWINESLNIPLQHSNEKVQSIKEKLKTYVIKKRTSILSGNEDLILSVQEPLLSVNLEEARCSSN</sequence>
<keyword evidence="3" id="KW-0238">DNA-binding</keyword>
<dbReference type="EMBL" id="JAMYWD010000004">
    <property type="protein sequence ID" value="KAJ4972882.1"/>
    <property type="molecule type" value="Genomic_DNA"/>
</dbReference>
<evidence type="ECO:0000256" key="5">
    <source>
        <dbReference type="ARBA" id="ARBA00023242"/>
    </source>
</evidence>
<keyword evidence="7" id="KW-0812">Transmembrane</keyword>
<keyword evidence="2" id="KW-0805">Transcription regulation</keyword>
<dbReference type="SUPFAM" id="SSF54171">
    <property type="entry name" value="DNA-binding domain"/>
    <property type="match status" value="1"/>
</dbReference>
<name>A0A9Q0QV28_9MAGN</name>
<dbReference type="PROSITE" id="PS51032">
    <property type="entry name" value="AP2_ERF"/>
    <property type="match status" value="1"/>
</dbReference>
<dbReference type="PANTHER" id="PTHR31194:SF202">
    <property type="entry name" value="ETHYLENE-RESPONSIVE TRANSCRIPTION FACTOR ERF070"/>
    <property type="match status" value="1"/>
</dbReference>
<feature type="compositionally biased region" description="Polar residues" evidence="6">
    <location>
        <begin position="185"/>
        <end position="212"/>
    </location>
</feature>
<feature type="region of interest" description="Disordered" evidence="6">
    <location>
        <begin position="185"/>
        <end position="229"/>
    </location>
</feature>
<dbReference type="PRINTS" id="PR00367">
    <property type="entry name" value="ETHRSPELEMNT"/>
</dbReference>
<comment type="caution">
    <text evidence="9">The sequence shown here is derived from an EMBL/GenBank/DDBJ whole genome shotgun (WGS) entry which is preliminary data.</text>
</comment>
<evidence type="ECO:0000256" key="4">
    <source>
        <dbReference type="ARBA" id="ARBA00023163"/>
    </source>
</evidence>
<keyword evidence="7" id="KW-1133">Transmembrane helix</keyword>
<evidence type="ECO:0000256" key="1">
    <source>
        <dbReference type="ARBA" id="ARBA00004123"/>
    </source>
</evidence>
<dbReference type="OrthoDB" id="1917565at2759"/>
<dbReference type="InterPro" id="IPR001471">
    <property type="entry name" value="AP2/ERF_dom"/>
</dbReference>
<keyword evidence="4" id="KW-0804">Transcription</keyword>
<dbReference type="InterPro" id="IPR016177">
    <property type="entry name" value="DNA-bd_dom_sf"/>
</dbReference>
<evidence type="ECO:0000256" key="3">
    <source>
        <dbReference type="ARBA" id="ARBA00023125"/>
    </source>
</evidence>
<keyword evidence="7" id="KW-0472">Membrane</keyword>
<dbReference type="SMART" id="SM00380">
    <property type="entry name" value="AP2"/>
    <property type="match status" value="1"/>
</dbReference>
<feature type="transmembrane region" description="Helical" evidence="7">
    <location>
        <begin position="30"/>
        <end position="47"/>
    </location>
</feature>
<dbReference type="InterPro" id="IPR036955">
    <property type="entry name" value="AP2/ERF_dom_sf"/>
</dbReference>
<dbReference type="Gene3D" id="3.30.730.10">
    <property type="entry name" value="AP2/ERF domain"/>
    <property type="match status" value="1"/>
</dbReference>
<dbReference type="PANTHER" id="PTHR31194">
    <property type="entry name" value="SHN SHINE , DNA BINDING / TRANSCRIPTION FACTOR"/>
    <property type="match status" value="1"/>
</dbReference>
<evidence type="ECO:0000256" key="7">
    <source>
        <dbReference type="SAM" id="Phobius"/>
    </source>
</evidence>
<organism evidence="9 10">
    <name type="scientific">Protea cynaroides</name>
    <dbReference type="NCBI Taxonomy" id="273540"/>
    <lineage>
        <taxon>Eukaryota</taxon>
        <taxon>Viridiplantae</taxon>
        <taxon>Streptophyta</taxon>
        <taxon>Embryophyta</taxon>
        <taxon>Tracheophyta</taxon>
        <taxon>Spermatophyta</taxon>
        <taxon>Magnoliopsida</taxon>
        <taxon>Proteales</taxon>
        <taxon>Proteaceae</taxon>
        <taxon>Protea</taxon>
    </lineage>
</organism>
<dbReference type="Pfam" id="PF00847">
    <property type="entry name" value="AP2"/>
    <property type="match status" value="1"/>
</dbReference>
<evidence type="ECO:0000259" key="8">
    <source>
        <dbReference type="PROSITE" id="PS51032"/>
    </source>
</evidence>
<reference evidence="9" key="1">
    <citation type="journal article" date="2023" name="Plant J.">
        <title>The genome of the king protea, Protea cynaroides.</title>
        <authorList>
            <person name="Chang J."/>
            <person name="Duong T.A."/>
            <person name="Schoeman C."/>
            <person name="Ma X."/>
            <person name="Roodt D."/>
            <person name="Barker N."/>
            <person name="Li Z."/>
            <person name="Van de Peer Y."/>
            <person name="Mizrachi E."/>
        </authorList>
    </citation>
    <scope>NUCLEOTIDE SEQUENCE</scope>
    <source>
        <tissue evidence="9">Young leaves</tissue>
    </source>
</reference>
<comment type="subcellular location">
    <subcellularLocation>
        <location evidence="1">Nucleus</location>
    </subcellularLocation>
</comment>
<dbReference type="GO" id="GO:0003700">
    <property type="term" value="F:DNA-binding transcription factor activity"/>
    <property type="evidence" value="ECO:0007669"/>
    <property type="project" value="InterPro"/>
</dbReference>
<evidence type="ECO:0000256" key="6">
    <source>
        <dbReference type="SAM" id="MobiDB-lite"/>
    </source>
</evidence>
<dbReference type="AlphaFoldDB" id="A0A9Q0QV28"/>
<proteinExistence type="predicted"/>